<dbReference type="AlphaFoldDB" id="A0A0E0BKG9"/>
<dbReference type="Proteomes" id="UP000026961">
    <property type="component" value="Chromosome 11"/>
</dbReference>
<dbReference type="Gramene" id="OGLUM11G17110.1">
    <property type="protein sequence ID" value="OGLUM11G17110.1"/>
    <property type="gene ID" value="OGLUM11G17110"/>
</dbReference>
<protein>
    <submittedName>
        <fullName evidence="2">Uncharacterized protein</fullName>
    </submittedName>
</protein>
<feature type="region of interest" description="Disordered" evidence="1">
    <location>
        <begin position="1"/>
        <end position="79"/>
    </location>
</feature>
<evidence type="ECO:0000313" key="3">
    <source>
        <dbReference type="Proteomes" id="UP000026961"/>
    </source>
</evidence>
<feature type="compositionally biased region" description="Basic and acidic residues" evidence="1">
    <location>
        <begin position="70"/>
        <end position="79"/>
    </location>
</feature>
<feature type="compositionally biased region" description="Basic residues" evidence="1">
    <location>
        <begin position="7"/>
        <end position="29"/>
    </location>
</feature>
<reference evidence="2" key="1">
    <citation type="submission" date="2015-04" db="UniProtKB">
        <authorList>
            <consortium name="EnsemblPlants"/>
        </authorList>
    </citation>
    <scope>IDENTIFICATION</scope>
</reference>
<sequence length="162" mass="17727">MVVGRGCRSRPRHHRRRPSHRRPEGRKRRGGELDPAGGGWPAAGSALPLASGLPSGRTATDAPPLRRIWGGKEGEGRGGEQDLAVWMNGQTYVEKSSASSIKNRSKDSRVMEPSELHFEVGRIDMIYLGISSWHAIMAIIDCPDLINRNLGDISGLVKIKEV</sequence>
<evidence type="ECO:0000256" key="1">
    <source>
        <dbReference type="SAM" id="MobiDB-lite"/>
    </source>
</evidence>
<dbReference type="EnsemblPlants" id="OGLUM11G17110.1">
    <property type="protein sequence ID" value="OGLUM11G17110.1"/>
    <property type="gene ID" value="OGLUM11G17110"/>
</dbReference>
<dbReference type="HOGENOM" id="CLU_1638012_0_0_1"/>
<keyword evidence="3" id="KW-1185">Reference proteome</keyword>
<organism evidence="2">
    <name type="scientific">Oryza glumipatula</name>
    <dbReference type="NCBI Taxonomy" id="40148"/>
    <lineage>
        <taxon>Eukaryota</taxon>
        <taxon>Viridiplantae</taxon>
        <taxon>Streptophyta</taxon>
        <taxon>Embryophyta</taxon>
        <taxon>Tracheophyta</taxon>
        <taxon>Spermatophyta</taxon>
        <taxon>Magnoliopsida</taxon>
        <taxon>Liliopsida</taxon>
        <taxon>Poales</taxon>
        <taxon>Poaceae</taxon>
        <taxon>BOP clade</taxon>
        <taxon>Oryzoideae</taxon>
        <taxon>Oryzeae</taxon>
        <taxon>Oryzinae</taxon>
        <taxon>Oryza</taxon>
    </lineage>
</organism>
<evidence type="ECO:0000313" key="2">
    <source>
        <dbReference type="EnsemblPlants" id="OGLUM11G17110.1"/>
    </source>
</evidence>
<name>A0A0E0BKG9_9ORYZ</name>
<feature type="compositionally biased region" description="Low complexity" evidence="1">
    <location>
        <begin position="42"/>
        <end position="56"/>
    </location>
</feature>
<reference evidence="2" key="2">
    <citation type="submission" date="2018-05" db="EMBL/GenBank/DDBJ databases">
        <title>OgluRS3 (Oryza glumaepatula Reference Sequence Version 3).</title>
        <authorList>
            <person name="Zhang J."/>
            <person name="Kudrna D."/>
            <person name="Lee S."/>
            <person name="Talag J."/>
            <person name="Welchert J."/>
            <person name="Wing R.A."/>
        </authorList>
    </citation>
    <scope>NUCLEOTIDE SEQUENCE [LARGE SCALE GENOMIC DNA]</scope>
</reference>
<accession>A0A0E0BKG9</accession>
<proteinExistence type="predicted"/>